<dbReference type="InterPro" id="IPR045341">
    <property type="entry name" value="DUF6532"/>
</dbReference>
<proteinExistence type="predicted"/>
<dbReference type="Proteomes" id="UP000054217">
    <property type="component" value="Unassembled WGS sequence"/>
</dbReference>
<feature type="domain" description="DUF6532" evidence="2">
    <location>
        <begin position="410"/>
        <end position="508"/>
    </location>
</feature>
<dbReference type="AlphaFoldDB" id="A0A0C3PYY3"/>
<evidence type="ECO:0000313" key="4">
    <source>
        <dbReference type="Proteomes" id="UP000054217"/>
    </source>
</evidence>
<name>A0A0C3PYY3_PISTI</name>
<evidence type="ECO:0000313" key="3">
    <source>
        <dbReference type="EMBL" id="KIO14509.1"/>
    </source>
</evidence>
<gene>
    <name evidence="3" type="ORF">M404DRAFT_5826</name>
</gene>
<dbReference type="HOGENOM" id="CLU_514942_0_0_1"/>
<evidence type="ECO:0000256" key="1">
    <source>
        <dbReference type="SAM" id="MobiDB-lite"/>
    </source>
</evidence>
<feature type="region of interest" description="Disordered" evidence="1">
    <location>
        <begin position="221"/>
        <end position="261"/>
    </location>
</feature>
<feature type="compositionally biased region" description="Polar residues" evidence="1">
    <location>
        <begin position="221"/>
        <end position="232"/>
    </location>
</feature>
<dbReference type="Pfam" id="PF20149">
    <property type="entry name" value="DUF6532"/>
    <property type="match status" value="1"/>
</dbReference>
<protein>
    <recommendedName>
        <fullName evidence="2">DUF6532 domain-containing protein</fullName>
    </recommendedName>
</protein>
<evidence type="ECO:0000259" key="2">
    <source>
        <dbReference type="Pfam" id="PF20149"/>
    </source>
</evidence>
<dbReference type="EMBL" id="KN831944">
    <property type="protein sequence ID" value="KIO14509.1"/>
    <property type="molecule type" value="Genomic_DNA"/>
</dbReference>
<accession>A0A0C3PYY3</accession>
<dbReference type="OrthoDB" id="2690645at2759"/>
<organism evidence="3 4">
    <name type="scientific">Pisolithus tinctorius Marx 270</name>
    <dbReference type="NCBI Taxonomy" id="870435"/>
    <lineage>
        <taxon>Eukaryota</taxon>
        <taxon>Fungi</taxon>
        <taxon>Dikarya</taxon>
        <taxon>Basidiomycota</taxon>
        <taxon>Agaricomycotina</taxon>
        <taxon>Agaricomycetes</taxon>
        <taxon>Agaricomycetidae</taxon>
        <taxon>Boletales</taxon>
        <taxon>Sclerodermatineae</taxon>
        <taxon>Pisolithaceae</taxon>
        <taxon>Pisolithus</taxon>
    </lineage>
</organism>
<reference evidence="4" key="2">
    <citation type="submission" date="2015-01" db="EMBL/GenBank/DDBJ databases">
        <title>Evolutionary Origins and Diversification of the Mycorrhizal Mutualists.</title>
        <authorList>
            <consortium name="DOE Joint Genome Institute"/>
            <consortium name="Mycorrhizal Genomics Consortium"/>
            <person name="Kohler A."/>
            <person name="Kuo A."/>
            <person name="Nagy L.G."/>
            <person name="Floudas D."/>
            <person name="Copeland A."/>
            <person name="Barry K.W."/>
            <person name="Cichocki N."/>
            <person name="Veneault-Fourrey C."/>
            <person name="LaButti K."/>
            <person name="Lindquist E.A."/>
            <person name="Lipzen A."/>
            <person name="Lundell T."/>
            <person name="Morin E."/>
            <person name="Murat C."/>
            <person name="Riley R."/>
            <person name="Ohm R."/>
            <person name="Sun H."/>
            <person name="Tunlid A."/>
            <person name="Henrissat B."/>
            <person name="Grigoriev I.V."/>
            <person name="Hibbett D.S."/>
            <person name="Martin F."/>
        </authorList>
    </citation>
    <scope>NUCLEOTIDE SEQUENCE [LARGE SCALE GENOMIC DNA]</scope>
    <source>
        <strain evidence="4">Marx 270</strain>
    </source>
</reference>
<reference evidence="3 4" key="1">
    <citation type="submission" date="2014-04" db="EMBL/GenBank/DDBJ databases">
        <authorList>
            <consortium name="DOE Joint Genome Institute"/>
            <person name="Kuo A."/>
            <person name="Kohler A."/>
            <person name="Costa M.D."/>
            <person name="Nagy L.G."/>
            <person name="Floudas D."/>
            <person name="Copeland A."/>
            <person name="Barry K.W."/>
            <person name="Cichocki N."/>
            <person name="Veneault-Fourrey C."/>
            <person name="LaButti K."/>
            <person name="Lindquist E.A."/>
            <person name="Lipzen A."/>
            <person name="Lundell T."/>
            <person name="Morin E."/>
            <person name="Murat C."/>
            <person name="Sun H."/>
            <person name="Tunlid A."/>
            <person name="Henrissat B."/>
            <person name="Grigoriev I.V."/>
            <person name="Hibbett D.S."/>
            <person name="Martin F."/>
            <person name="Nordberg H.P."/>
            <person name="Cantor M.N."/>
            <person name="Hua S.X."/>
        </authorList>
    </citation>
    <scope>NUCLEOTIDE SEQUENCE [LARGE SCALE GENOMIC DNA]</scope>
    <source>
        <strain evidence="3 4">Marx 270</strain>
    </source>
</reference>
<dbReference type="InParanoid" id="A0A0C3PYY3"/>
<sequence>MNETKGHDFLRCGLSQLPDNVLVKAILVKRAFQDCISQWVSQTLAEIEFIEQQRDLLTEVHTAAWETLATAESQLAMLMDIFDQCDLQDGKDDVAFYHAVYADELVAFTIAATQTEQLESFMDERLPSPDEHVEENPDHDNDTCGTLFTGLHSYVLVKNLYRVLKAFPRPPVGSNLNPSGNDMSTQLNLEGEQAMDPSFLHQGPGYLMTNPYPFNYQTPSMTEPHQLSSSTWADRLSAHAPPGGPSAGGYHTYQDTHPPTSLLSSAQRYMLATAPSRPGVQSTNRYSNSLTNVIHTQGDQEISRPQCQCCVAMPPTPPPPVSVGAVANATVPSDGYVADAALVPVTVTKQEQGQIVDQAKKEVQKYMFTVDAVPTKNVRAECVKAAIQKATCAVIGGGTLSPAQSTGHSNRTVHSKVDHKNVQVRQLLTELTFLKPWHYQPMQPTEDPYTATNEGLFEHKLFTDIIIDILFLSPGQLYKAINKDSMDPLCALAGTAIYAALKDHRNGIISKLWLTSVNKITSLHLVWLS</sequence>
<keyword evidence="4" id="KW-1185">Reference proteome</keyword>